<evidence type="ECO:0000313" key="8">
    <source>
        <dbReference type="Proteomes" id="UP000010556"/>
    </source>
</evidence>
<dbReference type="InterPro" id="IPR023393">
    <property type="entry name" value="START-like_dom_sf"/>
</dbReference>
<reference evidence="8" key="1">
    <citation type="journal article" date="2013" name="Science">
        <title>Comparative analysis of bat genomes provides insight into the evolution of flight and immunity.</title>
        <authorList>
            <person name="Zhang G."/>
            <person name="Cowled C."/>
            <person name="Shi Z."/>
            <person name="Huang Z."/>
            <person name="Bishop-Lilly K.A."/>
            <person name="Fang X."/>
            <person name="Wynne J.W."/>
            <person name="Xiong Z."/>
            <person name="Baker M.L."/>
            <person name="Zhao W."/>
            <person name="Tachedjian M."/>
            <person name="Zhu Y."/>
            <person name="Zhou P."/>
            <person name="Jiang X."/>
            <person name="Ng J."/>
            <person name="Yang L."/>
            <person name="Wu L."/>
            <person name="Xiao J."/>
            <person name="Feng Y."/>
            <person name="Chen Y."/>
            <person name="Sun X."/>
            <person name="Zhang Y."/>
            <person name="Marsh G.A."/>
            <person name="Crameri G."/>
            <person name="Broder C.C."/>
            <person name="Frey K.G."/>
            <person name="Wang L.F."/>
            <person name="Wang J."/>
        </authorList>
    </citation>
    <scope>NUCLEOTIDE SEQUENCE [LARGE SCALE GENOMIC DNA]</scope>
</reference>
<name>L5LBW4_MYODS</name>
<keyword evidence="5" id="KW-1133">Transmembrane helix</keyword>
<evidence type="ECO:0000256" key="5">
    <source>
        <dbReference type="SAM" id="Phobius"/>
    </source>
</evidence>
<dbReference type="GO" id="GO:0070508">
    <property type="term" value="P:cholesterol import"/>
    <property type="evidence" value="ECO:0007669"/>
    <property type="project" value="TreeGrafter"/>
</dbReference>
<keyword evidence="1" id="KW-0813">Transport</keyword>
<dbReference type="Gene3D" id="3.30.530.20">
    <property type="match status" value="1"/>
</dbReference>
<dbReference type="InterPro" id="IPR043556">
    <property type="entry name" value="StARD5/6"/>
</dbReference>
<dbReference type="InterPro" id="IPR002913">
    <property type="entry name" value="START_lipid-bd_dom"/>
</dbReference>
<keyword evidence="8" id="KW-1185">Reference proteome</keyword>
<evidence type="ECO:0000259" key="6">
    <source>
        <dbReference type="PROSITE" id="PS50848"/>
    </source>
</evidence>
<evidence type="ECO:0000256" key="4">
    <source>
        <dbReference type="ARBA" id="ARBA00024750"/>
    </source>
</evidence>
<feature type="domain" description="START" evidence="6">
    <location>
        <begin position="58"/>
        <end position="113"/>
    </location>
</feature>
<keyword evidence="5" id="KW-0812">Transmembrane</keyword>
<dbReference type="AlphaFoldDB" id="L5LBW4"/>
<sequence length="113" mass="12608">MLKLSIIDMLFTVASVLLIDFFRGLFVRYLSDYWCWDLESKFNLCVTRTATPSAAMKLISPRDFVDLALATELEDGTLVSSAANLEHPLCPPKPGWVRGRNHPCGCFCEPVPG</sequence>
<protein>
    <submittedName>
        <fullName evidence="7">StAR-related lipid transfer protein 5</fullName>
    </submittedName>
</protein>
<evidence type="ECO:0000256" key="2">
    <source>
        <dbReference type="ARBA" id="ARBA00023055"/>
    </source>
</evidence>
<dbReference type="PANTHER" id="PTHR46374">
    <property type="entry name" value="PROTEIN CBG07384"/>
    <property type="match status" value="1"/>
</dbReference>
<organism evidence="7 8">
    <name type="scientific">Myotis davidii</name>
    <name type="common">David's myotis</name>
    <dbReference type="NCBI Taxonomy" id="225400"/>
    <lineage>
        <taxon>Eukaryota</taxon>
        <taxon>Metazoa</taxon>
        <taxon>Chordata</taxon>
        <taxon>Craniata</taxon>
        <taxon>Vertebrata</taxon>
        <taxon>Euteleostomi</taxon>
        <taxon>Mammalia</taxon>
        <taxon>Eutheria</taxon>
        <taxon>Laurasiatheria</taxon>
        <taxon>Chiroptera</taxon>
        <taxon>Yangochiroptera</taxon>
        <taxon>Vespertilionidae</taxon>
        <taxon>Myotis</taxon>
    </lineage>
</organism>
<dbReference type="PANTHER" id="PTHR46374:SF3">
    <property type="entry name" value="STAR-RELATED LIPID TRANSFER PROTEIN 5"/>
    <property type="match status" value="1"/>
</dbReference>
<evidence type="ECO:0000313" key="7">
    <source>
        <dbReference type="EMBL" id="ELK23480.1"/>
    </source>
</evidence>
<comment type="function">
    <text evidence="4">May be involved in the intracellular transport of sterols or other lipids. May bind cholesterol or other sterols.</text>
</comment>
<dbReference type="GO" id="GO:0015485">
    <property type="term" value="F:cholesterol binding"/>
    <property type="evidence" value="ECO:0007669"/>
    <property type="project" value="TreeGrafter"/>
</dbReference>
<dbReference type="Pfam" id="PF01852">
    <property type="entry name" value="START"/>
    <property type="match status" value="1"/>
</dbReference>
<keyword evidence="2" id="KW-0445">Lipid transport</keyword>
<evidence type="ECO:0000256" key="1">
    <source>
        <dbReference type="ARBA" id="ARBA00022448"/>
    </source>
</evidence>
<keyword evidence="3" id="KW-0446">Lipid-binding</keyword>
<dbReference type="PROSITE" id="PS50848">
    <property type="entry name" value="START"/>
    <property type="match status" value="1"/>
</dbReference>
<feature type="transmembrane region" description="Helical" evidence="5">
    <location>
        <begin position="6"/>
        <end position="26"/>
    </location>
</feature>
<dbReference type="EMBL" id="KB113624">
    <property type="protein sequence ID" value="ELK23480.1"/>
    <property type="molecule type" value="Genomic_DNA"/>
</dbReference>
<proteinExistence type="predicted"/>
<accession>L5LBW4</accession>
<dbReference type="Proteomes" id="UP000010556">
    <property type="component" value="Unassembled WGS sequence"/>
</dbReference>
<dbReference type="GO" id="GO:0120020">
    <property type="term" value="F:cholesterol transfer activity"/>
    <property type="evidence" value="ECO:0007669"/>
    <property type="project" value="TreeGrafter"/>
</dbReference>
<dbReference type="SUPFAM" id="SSF55961">
    <property type="entry name" value="Bet v1-like"/>
    <property type="match status" value="1"/>
</dbReference>
<keyword evidence="5" id="KW-0472">Membrane</keyword>
<evidence type="ECO:0000256" key="3">
    <source>
        <dbReference type="ARBA" id="ARBA00023121"/>
    </source>
</evidence>
<gene>
    <name evidence="7" type="ORF">MDA_GLEAN10001020</name>
</gene>
<dbReference type="eggNOG" id="KOG3845">
    <property type="taxonomic scope" value="Eukaryota"/>
</dbReference>